<sequence length="696" mass="79017">MLKILSSGIKDILNLDVFIQKELEQYNKEDEVQAVAGWGHKATARKARALSARLNVPYIALEDGFIRSYDLGVNNAPMFSMSVDSIGCYYDARQKSSIEHYLEHQDWFDASYARKSLDLIKKICKLEISKYNRGIRATDKIFKAGKDNGRKKLLIIDQTLNDASLTLGLAMDDLAKNMAYIINKDFCDHDIYIKVHPDVLEGKKQGVIDIQELKQKVTGLEVIDTNYNAISLLKLFDTVFAVTSQMGFEALLLNKKVYCFGTPFYAGYGLTHDLTDNVAIQRRSHIKNVSIELLFAASYLKLCRYINPITKKQCSIDEVINLIALQKEKGQMYTKNFVLLHPTAWKRELVEHYLKDSTKIYYTDKADDALSLCTEHNATLVQWASRADESIKLRTQKQGIATLFIEDGFVRSKGLGSTYEKPMSLVLDTHGIYYDPMSGSQLDTILNNIKQRDDYEDLIKRAELLIDYLNKNNITKYNVGTSFDIDAFLSDIKKRAGGREIILLPGQVETDASVKKAGGDIQDNLTLLQRVREHNKDAFIIYKPHPDVMALTRKGSRSGDKIDTLCDMIVSDFNIAFLYNIADKVCVLSSQSGFEALLRGCSVEVYGRPFYSGWGLTRDMCDNKARYARLNIKELVAGVLILYPTYFDWHTKLYANVEDICTVLSQDNAPRLKDSALVKVLRLIIRLKQKLGLKRL</sequence>
<dbReference type="EMBL" id="UAPV01000001">
    <property type="protein sequence ID" value="SPT70881.1"/>
    <property type="molecule type" value="Genomic_DNA"/>
</dbReference>
<dbReference type="GO" id="GO:0015774">
    <property type="term" value="P:polysaccharide transport"/>
    <property type="evidence" value="ECO:0007669"/>
    <property type="project" value="InterPro"/>
</dbReference>
<protein>
    <submittedName>
        <fullName evidence="1">Capsule polysaccharide biosynthesis protein</fullName>
    </submittedName>
</protein>
<dbReference type="CDD" id="cd16440">
    <property type="entry name" value="beta_Kdo_transferase_KpsC_1"/>
    <property type="match status" value="1"/>
</dbReference>
<accession>A0A2X0WZB1</accession>
<keyword evidence="2" id="KW-1185">Reference proteome</keyword>
<dbReference type="CDD" id="cd16439">
    <property type="entry name" value="beta_Kdo_transferase_KpsC_2"/>
    <property type="match status" value="1"/>
</dbReference>
<evidence type="ECO:0000313" key="1">
    <source>
        <dbReference type="EMBL" id="SPT70881.1"/>
    </source>
</evidence>
<dbReference type="RefSeq" id="WP_113744898.1">
    <property type="nucleotide sequence ID" value="NZ_UAPV01000001.1"/>
</dbReference>
<dbReference type="Pfam" id="PF05159">
    <property type="entry name" value="Capsule_synth"/>
    <property type="match status" value="2"/>
</dbReference>
<dbReference type="InterPro" id="IPR007833">
    <property type="entry name" value="Capsule_polysaccharide_synth"/>
</dbReference>
<evidence type="ECO:0000313" key="2">
    <source>
        <dbReference type="Proteomes" id="UP000250086"/>
    </source>
</evidence>
<name>A0A2X0WZB1_9GAMM</name>
<gene>
    <name evidence="1" type="ORF">NCTC13093_02305</name>
</gene>
<proteinExistence type="predicted"/>
<reference evidence="1 2" key="1">
    <citation type="submission" date="2018-06" db="EMBL/GenBank/DDBJ databases">
        <authorList>
            <consortium name="Pathogen Informatics"/>
            <person name="Doyle S."/>
        </authorList>
    </citation>
    <scope>NUCLEOTIDE SEQUENCE [LARGE SCALE GENOMIC DNA]</scope>
    <source>
        <strain evidence="1 2">NCTC13093</strain>
    </source>
</reference>
<organism evidence="1 2">
    <name type="scientific">Anaerobiospirillum thomasii</name>
    <dbReference type="NCBI Taxonomy" id="179995"/>
    <lineage>
        <taxon>Bacteria</taxon>
        <taxon>Pseudomonadati</taxon>
        <taxon>Pseudomonadota</taxon>
        <taxon>Gammaproteobacteria</taxon>
        <taxon>Aeromonadales</taxon>
        <taxon>Succinivibrionaceae</taxon>
        <taxon>Anaerobiospirillum</taxon>
    </lineage>
</organism>
<dbReference type="AlphaFoldDB" id="A0A2X0WZB1"/>
<dbReference type="GO" id="GO:0000271">
    <property type="term" value="P:polysaccharide biosynthetic process"/>
    <property type="evidence" value="ECO:0007669"/>
    <property type="project" value="InterPro"/>
</dbReference>
<dbReference type="Proteomes" id="UP000250086">
    <property type="component" value="Unassembled WGS sequence"/>
</dbReference>